<reference evidence="2 4" key="1">
    <citation type="journal article" date="2020" name="Stud. Mycol.">
        <title>101 Dothideomycetes genomes: a test case for predicting lifestyles and emergence of pathogens.</title>
        <authorList>
            <person name="Haridas S."/>
            <person name="Albert R."/>
            <person name="Binder M."/>
            <person name="Bloem J."/>
            <person name="Labutti K."/>
            <person name="Salamov A."/>
            <person name="Andreopoulos B."/>
            <person name="Baker S."/>
            <person name="Barry K."/>
            <person name="Bills G."/>
            <person name="Bluhm B."/>
            <person name="Cannon C."/>
            <person name="Castanera R."/>
            <person name="Culley D."/>
            <person name="Daum C."/>
            <person name="Ezra D."/>
            <person name="Gonzalez J."/>
            <person name="Henrissat B."/>
            <person name="Kuo A."/>
            <person name="Liang C."/>
            <person name="Lipzen A."/>
            <person name="Lutzoni F."/>
            <person name="Magnuson J."/>
            <person name="Mondo S."/>
            <person name="Nolan M."/>
            <person name="Ohm R."/>
            <person name="Pangilinan J."/>
            <person name="Park H.-J."/>
            <person name="Ramirez L."/>
            <person name="Alfaro M."/>
            <person name="Sun H."/>
            <person name="Tritt A."/>
            <person name="Yoshinaga Y."/>
            <person name="Zwiers L.-H."/>
            <person name="Turgeon B."/>
            <person name="Goodwin S."/>
            <person name="Spatafora J."/>
            <person name="Crous P."/>
            <person name="Grigoriev I."/>
        </authorList>
    </citation>
    <scope>NUCLEOTIDE SEQUENCE</scope>
    <source>
        <strain evidence="2 4">CBS 304.34</strain>
    </source>
</reference>
<reference evidence="4" key="2">
    <citation type="submission" date="2020-04" db="EMBL/GenBank/DDBJ databases">
        <authorList>
            <consortium name="NCBI Genome Project"/>
        </authorList>
    </citation>
    <scope>NUCLEOTIDE SEQUENCE</scope>
    <source>
        <strain evidence="4">CBS 304.34</strain>
    </source>
</reference>
<organism evidence="2">
    <name type="scientific">Mytilinidion resinicola</name>
    <dbReference type="NCBI Taxonomy" id="574789"/>
    <lineage>
        <taxon>Eukaryota</taxon>
        <taxon>Fungi</taxon>
        <taxon>Dikarya</taxon>
        <taxon>Ascomycota</taxon>
        <taxon>Pezizomycotina</taxon>
        <taxon>Dothideomycetes</taxon>
        <taxon>Pleosporomycetidae</taxon>
        <taxon>Mytilinidiales</taxon>
        <taxon>Mytilinidiaceae</taxon>
        <taxon>Mytilinidion</taxon>
    </lineage>
</organism>
<feature type="region of interest" description="Disordered" evidence="1">
    <location>
        <begin position="1"/>
        <end position="30"/>
    </location>
</feature>
<evidence type="ECO:0000313" key="2">
    <source>
        <dbReference type="EMBL" id="KAF2806910.1"/>
    </source>
</evidence>
<dbReference type="RefSeq" id="XP_033573874.1">
    <property type="nucleotide sequence ID" value="XM_033722227.1"/>
</dbReference>
<evidence type="ECO:0000313" key="3">
    <source>
        <dbReference type="Proteomes" id="UP000504636"/>
    </source>
</evidence>
<protein>
    <submittedName>
        <fullName evidence="2 4">Uncharacterized protein</fullName>
    </submittedName>
</protein>
<feature type="compositionally biased region" description="Polar residues" evidence="1">
    <location>
        <begin position="1"/>
        <end position="26"/>
    </location>
</feature>
<accession>A0A6A6YDV3</accession>
<keyword evidence="3" id="KW-1185">Reference proteome</keyword>
<name>A0A6A6YDV3_9PEZI</name>
<feature type="compositionally biased region" description="Low complexity" evidence="1">
    <location>
        <begin position="159"/>
        <end position="173"/>
    </location>
</feature>
<evidence type="ECO:0000256" key="1">
    <source>
        <dbReference type="SAM" id="MobiDB-lite"/>
    </source>
</evidence>
<gene>
    <name evidence="2 4" type="ORF">BDZ99DRAFT_479285</name>
</gene>
<reference evidence="4" key="3">
    <citation type="submission" date="2025-04" db="UniProtKB">
        <authorList>
            <consortium name="RefSeq"/>
        </authorList>
    </citation>
    <scope>IDENTIFICATION</scope>
    <source>
        <strain evidence="4">CBS 304.34</strain>
    </source>
</reference>
<dbReference type="GeneID" id="54463120"/>
<evidence type="ECO:0000313" key="4">
    <source>
        <dbReference type="RefSeq" id="XP_033573874.1"/>
    </source>
</evidence>
<dbReference type="EMBL" id="MU003706">
    <property type="protein sequence ID" value="KAF2806910.1"/>
    <property type="molecule type" value="Genomic_DNA"/>
</dbReference>
<dbReference type="Proteomes" id="UP000504636">
    <property type="component" value="Unplaced"/>
</dbReference>
<feature type="region of interest" description="Disordered" evidence="1">
    <location>
        <begin position="156"/>
        <end position="177"/>
    </location>
</feature>
<proteinExistence type="predicted"/>
<dbReference type="AlphaFoldDB" id="A0A6A6YDV3"/>
<sequence length="185" mass="20154">MSTELIPHRNTSSSGRPASTDSTSLHINPPRRTHFSFSGRFLNPSSPPVSLQEVRVDTNLLAQPPPTFQSVHAPPAVLYDSLKALTAAREPSNGAHEARTTGCQTDEETSEARVIMLSKIQSSLHCCGCQRRFVESSGSMPAVEIIYTSPTRARRTIEPSARAPPTSSSTLLTRTRRIMRASAEL</sequence>